<dbReference type="EMBL" id="CAJNOH010001835">
    <property type="protein sequence ID" value="CAF1254629.1"/>
    <property type="molecule type" value="Genomic_DNA"/>
</dbReference>
<evidence type="ECO:0000313" key="1">
    <source>
        <dbReference type="EMBL" id="CAF1254629.1"/>
    </source>
</evidence>
<dbReference type="Proteomes" id="UP000663870">
    <property type="component" value="Unassembled WGS sequence"/>
</dbReference>
<sequence length="217" mass="24165">MSRLDAQQKLDELHLVASSLNKEITMKANPTRAQLHQCIAECTMTRDFSNSLILSSNCSRRISSYACMMHITISYELSSYQIDFLTTGSENDPNTDLVTSIVQQNISVLYGITVGIDIARTRFFPGPSLTDGDGFSFFCNRDRCNSQNTENSVHSIIHNHNSLLDIIEPLTTTTPTTPHVSSTTSHGNQVTAAHNGCVIILLSIGILCQYFQKYLYY</sequence>
<proteinExistence type="predicted"/>
<keyword evidence="3" id="KW-1185">Reference proteome</keyword>
<comment type="caution">
    <text evidence="2">The sequence shown here is derived from an EMBL/GenBank/DDBJ whole genome shotgun (WGS) entry which is preliminary data.</text>
</comment>
<organism evidence="2 3">
    <name type="scientific">Rotaria sordida</name>
    <dbReference type="NCBI Taxonomy" id="392033"/>
    <lineage>
        <taxon>Eukaryota</taxon>
        <taxon>Metazoa</taxon>
        <taxon>Spiralia</taxon>
        <taxon>Gnathifera</taxon>
        <taxon>Rotifera</taxon>
        <taxon>Eurotatoria</taxon>
        <taxon>Bdelloidea</taxon>
        <taxon>Philodinida</taxon>
        <taxon>Philodinidae</taxon>
        <taxon>Rotaria</taxon>
    </lineage>
</organism>
<evidence type="ECO:0000313" key="3">
    <source>
        <dbReference type="Proteomes" id="UP000663870"/>
    </source>
</evidence>
<name>A0A815VQG5_9BILA</name>
<gene>
    <name evidence="2" type="ORF">JXQ802_LOCUS42532</name>
    <name evidence="1" type="ORF">PYM288_LOCUS27561</name>
</gene>
<accession>A0A815VQG5</accession>
<dbReference type="EMBL" id="CAJNOL010002884">
    <property type="protein sequence ID" value="CAF1535168.1"/>
    <property type="molecule type" value="Genomic_DNA"/>
</dbReference>
<dbReference type="AlphaFoldDB" id="A0A815VQG5"/>
<evidence type="ECO:0000313" key="2">
    <source>
        <dbReference type="EMBL" id="CAF1535168.1"/>
    </source>
</evidence>
<protein>
    <submittedName>
        <fullName evidence="2">Uncharacterized protein</fullName>
    </submittedName>
</protein>
<dbReference type="Proteomes" id="UP000663854">
    <property type="component" value="Unassembled WGS sequence"/>
</dbReference>
<reference evidence="2" key="1">
    <citation type="submission" date="2021-02" db="EMBL/GenBank/DDBJ databases">
        <authorList>
            <person name="Nowell W R."/>
        </authorList>
    </citation>
    <scope>NUCLEOTIDE SEQUENCE</scope>
</reference>